<protein>
    <submittedName>
        <fullName evidence="2">Uncharacterized protein</fullName>
    </submittedName>
</protein>
<keyword evidence="3" id="KW-1185">Reference proteome</keyword>
<accession>A0A484AQ74</accession>
<dbReference type="AlphaFoldDB" id="A0A484AQ74"/>
<feature type="region of interest" description="Disordered" evidence="1">
    <location>
        <begin position="67"/>
        <end position="107"/>
    </location>
</feature>
<dbReference type="Proteomes" id="UP000295192">
    <property type="component" value="Unassembled WGS sequence"/>
</dbReference>
<dbReference type="OMA" id="CITICCT"/>
<evidence type="ECO:0000256" key="1">
    <source>
        <dbReference type="SAM" id="MobiDB-lite"/>
    </source>
</evidence>
<feature type="compositionally biased region" description="Low complexity" evidence="1">
    <location>
        <begin position="67"/>
        <end position="84"/>
    </location>
</feature>
<gene>
    <name evidence="2" type="ORF">AWZ03_015458</name>
</gene>
<name>A0A484AQ74_DRONA</name>
<reference evidence="2 3" key="1">
    <citation type="journal article" date="2019" name="J. Hered.">
        <title>An Improved Genome Assembly for Drosophila navojoa, the Basal Species in the mojavensis Cluster.</title>
        <authorList>
            <person name="Vanderlinde T."/>
            <person name="Dupim E.G."/>
            <person name="Nazario-Yepiz N.O."/>
            <person name="Carvalho A.B."/>
        </authorList>
    </citation>
    <scope>NUCLEOTIDE SEQUENCE [LARGE SCALE GENOMIC DNA]</scope>
    <source>
        <strain evidence="2">Navoj_Jal97</strain>
        <tissue evidence="2">Whole organism</tissue>
    </source>
</reference>
<comment type="caution">
    <text evidence="2">The sequence shown here is derived from an EMBL/GenBank/DDBJ whole genome shotgun (WGS) entry which is preliminary data.</text>
</comment>
<dbReference type="EMBL" id="LSRL02011373">
    <property type="protein sequence ID" value="TDG38120.1"/>
    <property type="molecule type" value="Genomic_DNA"/>
</dbReference>
<organism evidence="2 3">
    <name type="scientific">Drosophila navojoa</name>
    <name type="common">Fruit fly</name>
    <dbReference type="NCBI Taxonomy" id="7232"/>
    <lineage>
        <taxon>Eukaryota</taxon>
        <taxon>Metazoa</taxon>
        <taxon>Ecdysozoa</taxon>
        <taxon>Arthropoda</taxon>
        <taxon>Hexapoda</taxon>
        <taxon>Insecta</taxon>
        <taxon>Pterygota</taxon>
        <taxon>Neoptera</taxon>
        <taxon>Endopterygota</taxon>
        <taxon>Diptera</taxon>
        <taxon>Brachycera</taxon>
        <taxon>Muscomorpha</taxon>
        <taxon>Ephydroidea</taxon>
        <taxon>Drosophilidae</taxon>
        <taxon>Drosophila</taxon>
    </lineage>
</organism>
<sequence>MPSVQRNPRSAEGQFLGLPAEKRVRLVLINKYCANCLAHQHSGQSCRSKAKCITICCTCITICRPAAAPASGPTSSALAGTSTPEQRSRKRRRLQAVSKSTREDTPPLNTLMQHKAVSILPTALISLQTDVKEFD</sequence>
<feature type="non-terminal residue" evidence="2">
    <location>
        <position position="135"/>
    </location>
</feature>
<evidence type="ECO:0000313" key="3">
    <source>
        <dbReference type="Proteomes" id="UP000295192"/>
    </source>
</evidence>
<proteinExistence type="predicted"/>
<evidence type="ECO:0000313" key="2">
    <source>
        <dbReference type="EMBL" id="TDG38120.1"/>
    </source>
</evidence>